<name>A0A835KQB2_9POAL</name>
<keyword evidence="2" id="KW-1185">Reference proteome</keyword>
<protein>
    <submittedName>
        <fullName evidence="1">Uncharacterized protein</fullName>
    </submittedName>
</protein>
<dbReference type="Proteomes" id="UP000636709">
    <property type="component" value="Unassembled WGS sequence"/>
</dbReference>
<reference evidence="1" key="1">
    <citation type="submission" date="2020-07" db="EMBL/GenBank/DDBJ databases">
        <title>Genome sequence and genetic diversity analysis of an under-domesticated orphan crop, white fonio (Digitaria exilis).</title>
        <authorList>
            <person name="Bennetzen J.L."/>
            <person name="Chen S."/>
            <person name="Ma X."/>
            <person name="Wang X."/>
            <person name="Yssel A.E.J."/>
            <person name="Chaluvadi S.R."/>
            <person name="Johnson M."/>
            <person name="Gangashetty P."/>
            <person name="Hamidou F."/>
            <person name="Sanogo M.D."/>
            <person name="Zwaenepoel A."/>
            <person name="Wallace J."/>
            <person name="Van De Peer Y."/>
            <person name="Van Deynze A."/>
        </authorList>
    </citation>
    <scope>NUCLEOTIDE SEQUENCE</scope>
    <source>
        <tissue evidence="1">Leaves</tissue>
    </source>
</reference>
<accession>A0A835KQB2</accession>
<dbReference type="EMBL" id="JACEFO010000910">
    <property type="protein sequence ID" value="KAF8753051.1"/>
    <property type="molecule type" value="Genomic_DNA"/>
</dbReference>
<organism evidence="1 2">
    <name type="scientific">Digitaria exilis</name>
    <dbReference type="NCBI Taxonomy" id="1010633"/>
    <lineage>
        <taxon>Eukaryota</taxon>
        <taxon>Viridiplantae</taxon>
        <taxon>Streptophyta</taxon>
        <taxon>Embryophyta</taxon>
        <taxon>Tracheophyta</taxon>
        <taxon>Spermatophyta</taxon>
        <taxon>Magnoliopsida</taxon>
        <taxon>Liliopsida</taxon>
        <taxon>Poales</taxon>
        <taxon>Poaceae</taxon>
        <taxon>PACMAD clade</taxon>
        <taxon>Panicoideae</taxon>
        <taxon>Panicodae</taxon>
        <taxon>Paniceae</taxon>
        <taxon>Anthephorinae</taxon>
        <taxon>Digitaria</taxon>
    </lineage>
</organism>
<evidence type="ECO:0000313" key="2">
    <source>
        <dbReference type="Proteomes" id="UP000636709"/>
    </source>
</evidence>
<proteinExistence type="predicted"/>
<gene>
    <name evidence="1" type="ORF">HU200_011701</name>
</gene>
<sequence length="9" mass="1080">MMKTRSLIT</sequence>
<comment type="caution">
    <text evidence="1">The sequence shown here is derived from an EMBL/GenBank/DDBJ whole genome shotgun (WGS) entry which is preliminary data.</text>
</comment>
<evidence type="ECO:0000313" key="1">
    <source>
        <dbReference type="EMBL" id="KAF8753051.1"/>
    </source>
</evidence>